<evidence type="ECO:0000259" key="8">
    <source>
        <dbReference type="PROSITE" id="PS50109"/>
    </source>
</evidence>
<feature type="transmembrane region" description="Helical" evidence="7">
    <location>
        <begin position="217"/>
        <end position="237"/>
    </location>
</feature>
<feature type="transmembrane region" description="Helical" evidence="7">
    <location>
        <begin position="59"/>
        <end position="76"/>
    </location>
</feature>
<sequence length="541" mass="60095">MGQKVSHKLHFEKTATKISFGFALFITLIGILVLIGWQINSVDLLTAWDRGAVMNERTALGLFFTGFGIFFYLFYFPRLSQACGYIIGLIAFTGVRFFQINAWWDQRVGPYFKSPETLNIESYLSPYTRTCFFFIAVALIAPFTSDFRKKSMIFGLFGPAVIAIPVAALIANYYDLGPTADVGLNAMAFHTAVTLIAAGISLTYLEFESNKANIKQWWPVILGLCTFIITLIVWQAYVVRLPEDDFLSTLILVVGTAVSLVLSFMGYLIQTLMKSLKVSKTTEAQLKELNETLEERVAEKTRELAQRLIELDKFSAIAAHDLRSPVASMISYSELIMDETSKEQPAHQYAETIHRLGTKAVKLIEVLLEYARSGTVSSKPVELDTNHIVDLAITNLQSEIAGKEANVEVAPLPHVCGDEILLIELFQNLIGNSLKYSKPGVHPEIKIQCEQNENMNQFKISDNGIGIDPAYSEKIFGLFERAKEVSEKTEGSGVGLAVCKKIVEGYGGKIWFESKLGFGTSFIFTLPLVKNTPCSATSPVK</sequence>
<evidence type="ECO:0000256" key="7">
    <source>
        <dbReference type="SAM" id="Phobius"/>
    </source>
</evidence>
<dbReference type="SMART" id="SM00387">
    <property type="entry name" value="HATPase_c"/>
    <property type="match status" value="1"/>
</dbReference>
<feature type="transmembrane region" description="Helical" evidence="7">
    <location>
        <begin position="83"/>
        <end position="104"/>
    </location>
</feature>
<keyword evidence="5" id="KW-0418">Kinase</keyword>
<protein>
    <recommendedName>
        <fullName evidence="2">histidine kinase</fullName>
        <ecNumber evidence="2">2.7.13.3</ecNumber>
    </recommendedName>
</protein>
<comment type="catalytic activity">
    <reaction evidence="1">
        <text>ATP + protein L-histidine = ADP + protein N-phospho-L-histidine.</text>
        <dbReference type="EC" id="2.7.13.3"/>
    </reaction>
</comment>
<feature type="transmembrane region" description="Helical" evidence="7">
    <location>
        <begin position="249"/>
        <end position="269"/>
    </location>
</feature>
<dbReference type="SUPFAM" id="SSF55874">
    <property type="entry name" value="ATPase domain of HSP90 chaperone/DNA topoisomerase II/histidine kinase"/>
    <property type="match status" value="1"/>
</dbReference>
<dbReference type="Gene3D" id="1.10.287.130">
    <property type="match status" value="1"/>
</dbReference>
<keyword evidence="4" id="KW-0808">Transferase</keyword>
<keyword evidence="9" id="KW-0067">ATP-binding</keyword>
<proteinExistence type="predicted"/>
<evidence type="ECO:0000256" key="6">
    <source>
        <dbReference type="SAM" id="Coils"/>
    </source>
</evidence>
<feature type="transmembrane region" description="Helical" evidence="7">
    <location>
        <begin position="20"/>
        <end position="39"/>
    </location>
</feature>
<keyword evidence="6" id="KW-0175">Coiled coil</keyword>
<keyword evidence="10" id="KW-1185">Reference proteome</keyword>
<keyword evidence="7" id="KW-0812">Transmembrane</keyword>
<dbReference type="SUPFAM" id="SSF47384">
    <property type="entry name" value="Homodimeric domain of signal transducing histidine kinase"/>
    <property type="match status" value="1"/>
</dbReference>
<dbReference type="Pfam" id="PF00512">
    <property type="entry name" value="HisKA"/>
    <property type="match status" value="1"/>
</dbReference>
<accession>A0ABY4CD35</accession>
<evidence type="ECO:0000256" key="2">
    <source>
        <dbReference type="ARBA" id="ARBA00012438"/>
    </source>
</evidence>
<keyword evidence="7" id="KW-1133">Transmembrane helix</keyword>
<dbReference type="GO" id="GO:0005524">
    <property type="term" value="F:ATP binding"/>
    <property type="evidence" value="ECO:0007669"/>
    <property type="project" value="UniProtKB-KW"/>
</dbReference>
<feature type="transmembrane region" description="Helical" evidence="7">
    <location>
        <begin position="186"/>
        <end position="205"/>
    </location>
</feature>
<dbReference type="Proteomes" id="UP000830116">
    <property type="component" value="Chromosome"/>
</dbReference>
<dbReference type="SMART" id="SM00388">
    <property type="entry name" value="HisKA"/>
    <property type="match status" value="1"/>
</dbReference>
<dbReference type="PRINTS" id="PR00344">
    <property type="entry name" value="BCTRLSENSOR"/>
</dbReference>
<dbReference type="InterPro" id="IPR003594">
    <property type="entry name" value="HATPase_dom"/>
</dbReference>
<dbReference type="InterPro" id="IPR036890">
    <property type="entry name" value="HATPase_C_sf"/>
</dbReference>
<dbReference type="PANTHER" id="PTHR42878">
    <property type="entry name" value="TWO-COMPONENT HISTIDINE KINASE"/>
    <property type="match status" value="1"/>
</dbReference>
<evidence type="ECO:0000313" key="10">
    <source>
        <dbReference type="Proteomes" id="UP000830116"/>
    </source>
</evidence>
<dbReference type="InterPro" id="IPR004358">
    <property type="entry name" value="Sig_transdc_His_kin-like_C"/>
</dbReference>
<evidence type="ECO:0000256" key="1">
    <source>
        <dbReference type="ARBA" id="ARBA00000085"/>
    </source>
</evidence>
<keyword evidence="7" id="KW-0472">Membrane</keyword>
<dbReference type="PANTHER" id="PTHR42878:SF15">
    <property type="entry name" value="BACTERIOPHYTOCHROME"/>
    <property type="match status" value="1"/>
</dbReference>
<dbReference type="InterPro" id="IPR003661">
    <property type="entry name" value="HisK_dim/P_dom"/>
</dbReference>
<name>A0ABY4CD35_9BACT</name>
<dbReference type="CDD" id="cd00082">
    <property type="entry name" value="HisKA"/>
    <property type="match status" value="1"/>
</dbReference>
<feature type="transmembrane region" description="Helical" evidence="7">
    <location>
        <begin position="124"/>
        <end position="141"/>
    </location>
</feature>
<keyword evidence="9" id="KW-0547">Nucleotide-binding</keyword>
<feature type="coiled-coil region" evidence="6">
    <location>
        <begin position="276"/>
        <end position="310"/>
    </location>
</feature>
<feature type="transmembrane region" description="Helical" evidence="7">
    <location>
        <begin position="153"/>
        <end position="174"/>
    </location>
</feature>
<dbReference type="Gene3D" id="3.30.565.10">
    <property type="entry name" value="Histidine kinase-like ATPase, C-terminal domain"/>
    <property type="match status" value="1"/>
</dbReference>
<gene>
    <name evidence="9" type="ORF">MNR06_02240</name>
</gene>
<dbReference type="EC" id="2.7.13.3" evidence="2"/>
<dbReference type="PROSITE" id="PS50109">
    <property type="entry name" value="HIS_KIN"/>
    <property type="match status" value="1"/>
</dbReference>
<dbReference type="EMBL" id="CP093442">
    <property type="protein sequence ID" value="UOF01772.1"/>
    <property type="molecule type" value="Genomic_DNA"/>
</dbReference>
<reference evidence="9" key="1">
    <citation type="submission" date="2022-03" db="EMBL/GenBank/DDBJ databases">
        <title>Genome Identification and Characterization of new species Bdellovibrio reynosense LBG001 sp. nov. from a Mexico soil sample.</title>
        <authorList>
            <person name="Camilli A."/>
            <person name="Ajao Y."/>
            <person name="Guo X."/>
        </authorList>
    </citation>
    <scope>NUCLEOTIDE SEQUENCE</scope>
    <source>
        <strain evidence="9">LBG001</strain>
    </source>
</reference>
<organism evidence="9 10">
    <name type="scientific">Bdellovibrio reynosensis</name>
    <dbReference type="NCBI Taxonomy" id="2835041"/>
    <lineage>
        <taxon>Bacteria</taxon>
        <taxon>Pseudomonadati</taxon>
        <taxon>Bdellovibrionota</taxon>
        <taxon>Bdellovibrionia</taxon>
        <taxon>Bdellovibrionales</taxon>
        <taxon>Pseudobdellovibrionaceae</taxon>
        <taxon>Bdellovibrio</taxon>
    </lineage>
</organism>
<evidence type="ECO:0000256" key="5">
    <source>
        <dbReference type="ARBA" id="ARBA00022777"/>
    </source>
</evidence>
<dbReference type="InterPro" id="IPR050351">
    <property type="entry name" value="BphY/WalK/GraS-like"/>
</dbReference>
<dbReference type="InterPro" id="IPR036097">
    <property type="entry name" value="HisK_dim/P_sf"/>
</dbReference>
<dbReference type="InterPro" id="IPR005467">
    <property type="entry name" value="His_kinase_dom"/>
</dbReference>
<feature type="domain" description="Histidine kinase" evidence="8">
    <location>
        <begin position="317"/>
        <end position="530"/>
    </location>
</feature>
<evidence type="ECO:0000313" key="9">
    <source>
        <dbReference type="EMBL" id="UOF01772.1"/>
    </source>
</evidence>
<dbReference type="RefSeq" id="WP_243538376.1">
    <property type="nucleotide sequence ID" value="NZ_CP093442.1"/>
</dbReference>
<evidence type="ECO:0000256" key="4">
    <source>
        <dbReference type="ARBA" id="ARBA00022679"/>
    </source>
</evidence>
<keyword evidence="3" id="KW-0597">Phosphoprotein</keyword>
<evidence type="ECO:0000256" key="3">
    <source>
        <dbReference type="ARBA" id="ARBA00022553"/>
    </source>
</evidence>
<dbReference type="Pfam" id="PF02518">
    <property type="entry name" value="HATPase_c"/>
    <property type="match status" value="1"/>
</dbReference>